<dbReference type="Proteomes" id="UP001218218">
    <property type="component" value="Unassembled WGS sequence"/>
</dbReference>
<sequence length="117" mass="13325">MRGRMWCRRTMGRMSWIFCLECAYASGRACCILHTTYYILNCTVPAHCTVHNDSRRVCDPIYRFVLSGQAQLTGAGSQASRALACPSRGITPQDDRISFHWMEASRIVPAQRLSERH</sequence>
<keyword evidence="3" id="KW-1185">Reference proteome</keyword>
<evidence type="ECO:0000256" key="1">
    <source>
        <dbReference type="SAM" id="SignalP"/>
    </source>
</evidence>
<dbReference type="EMBL" id="JARIHO010000011">
    <property type="protein sequence ID" value="KAJ7353289.1"/>
    <property type="molecule type" value="Genomic_DNA"/>
</dbReference>
<name>A0AAD7AA56_9AGAR</name>
<accession>A0AAD7AA56</accession>
<evidence type="ECO:0000313" key="2">
    <source>
        <dbReference type="EMBL" id="KAJ7353289.1"/>
    </source>
</evidence>
<comment type="caution">
    <text evidence="2">The sequence shown here is derived from an EMBL/GenBank/DDBJ whole genome shotgun (WGS) entry which is preliminary data.</text>
</comment>
<proteinExistence type="predicted"/>
<dbReference type="AlphaFoldDB" id="A0AAD7AA56"/>
<keyword evidence="1" id="KW-0732">Signal</keyword>
<evidence type="ECO:0000313" key="3">
    <source>
        <dbReference type="Proteomes" id="UP001218218"/>
    </source>
</evidence>
<evidence type="ECO:0008006" key="4">
    <source>
        <dbReference type="Google" id="ProtNLM"/>
    </source>
</evidence>
<protein>
    <recommendedName>
        <fullName evidence="4">Secreted protein</fullName>
    </recommendedName>
</protein>
<organism evidence="2 3">
    <name type="scientific">Mycena albidolilacea</name>
    <dbReference type="NCBI Taxonomy" id="1033008"/>
    <lineage>
        <taxon>Eukaryota</taxon>
        <taxon>Fungi</taxon>
        <taxon>Dikarya</taxon>
        <taxon>Basidiomycota</taxon>
        <taxon>Agaricomycotina</taxon>
        <taxon>Agaricomycetes</taxon>
        <taxon>Agaricomycetidae</taxon>
        <taxon>Agaricales</taxon>
        <taxon>Marasmiineae</taxon>
        <taxon>Mycenaceae</taxon>
        <taxon>Mycena</taxon>
    </lineage>
</organism>
<reference evidence="2" key="1">
    <citation type="submission" date="2023-03" db="EMBL/GenBank/DDBJ databases">
        <title>Massive genome expansion in bonnet fungi (Mycena s.s.) driven by repeated elements and novel gene families across ecological guilds.</title>
        <authorList>
            <consortium name="Lawrence Berkeley National Laboratory"/>
            <person name="Harder C.B."/>
            <person name="Miyauchi S."/>
            <person name="Viragh M."/>
            <person name="Kuo A."/>
            <person name="Thoen E."/>
            <person name="Andreopoulos B."/>
            <person name="Lu D."/>
            <person name="Skrede I."/>
            <person name="Drula E."/>
            <person name="Henrissat B."/>
            <person name="Morin E."/>
            <person name="Kohler A."/>
            <person name="Barry K."/>
            <person name="LaButti K."/>
            <person name="Morin E."/>
            <person name="Salamov A."/>
            <person name="Lipzen A."/>
            <person name="Mereny Z."/>
            <person name="Hegedus B."/>
            <person name="Baldrian P."/>
            <person name="Stursova M."/>
            <person name="Weitz H."/>
            <person name="Taylor A."/>
            <person name="Grigoriev I.V."/>
            <person name="Nagy L.G."/>
            <person name="Martin F."/>
            <person name="Kauserud H."/>
        </authorList>
    </citation>
    <scope>NUCLEOTIDE SEQUENCE</scope>
    <source>
        <strain evidence="2">CBHHK002</strain>
    </source>
</reference>
<feature type="chain" id="PRO_5042156326" description="Secreted protein" evidence="1">
    <location>
        <begin position="30"/>
        <end position="117"/>
    </location>
</feature>
<gene>
    <name evidence="2" type="ORF">DFH08DRAFT_856437</name>
</gene>
<feature type="signal peptide" evidence="1">
    <location>
        <begin position="1"/>
        <end position="29"/>
    </location>
</feature>